<protein>
    <submittedName>
        <fullName evidence="4">Tetratricopeptide repeat protein</fullName>
    </submittedName>
</protein>
<evidence type="ECO:0000313" key="4">
    <source>
        <dbReference type="EMBL" id="QAR33743.1"/>
    </source>
</evidence>
<feature type="repeat" description="TPR" evidence="3">
    <location>
        <begin position="708"/>
        <end position="741"/>
    </location>
</feature>
<feature type="repeat" description="TPR" evidence="3">
    <location>
        <begin position="666"/>
        <end position="699"/>
    </location>
</feature>
<dbReference type="KEGG" id="gtl:EP073_10105"/>
<gene>
    <name evidence="4" type="ORF">EP073_10105</name>
</gene>
<dbReference type="PANTHER" id="PTHR45641">
    <property type="entry name" value="TETRATRICOPEPTIDE REPEAT PROTEIN (AFU_ORTHOLOGUE AFUA_6G03870)"/>
    <property type="match status" value="1"/>
</dbReference>
<name>A0A410K042_9BACT</name>
<sequence length="887" mass="100250">MRDFELRGMEKYTDAFREFLTVNKGGAVLVSGGGGSGKSEILSAFRLMPEMADPATVTASLDLSLEVNIDSELGLLALRNELIRYYKINFSFFDVAYALYLVRTNPGKKLDRDLDLYTNSKIINEVLGVAGAKGNEFVNKLYFTVERGKPAVTEWWRNEGGAELNRLMEETPESVRKNLINQWAKDLKLALQGRKCIITVDSFENIYGEDGSGRKHGADKWIKELMGLLPEVTFILSGRELPEWAENEAPKNTLSLEAGLFDRNDTAYLLEHYGLTDRKLCDAVFASARGDKLLTTLLAAGLSGVKKETGKEPSPEQVEYGAKEIMLFYNASTEGREGDMARLLSVCRCFSREVFEYLIYEFIPEGVKFTFSDYCMLPSVSPNIGLDCAALKKPFREELYASLNSDQKDNVHFSLFNFYLKKIDRERGSFRTYGFYLNFRECFHHAKSALDGEGFVDWFMDSHAKYFSNDKMGFWIHLHGEVVEYLKGLMGLINPYTAICMERLAQMYVNVEDYGRAEPLLKRMVNIREKLSGAESLDTVRSRNKLASMYSAKGDFPSAMEIMGKNAEIKSRTEGPDHPETLKYLQKLALFAMKNKDFKTAADIGERSLRLHIQRLGRENSDTVKAMSELAAISEMAGDFERACELFKEVLEIREKSLGGSHPETAKSLSQLAFYFYRRGEYDSAEPLFYRALEAKETQLGHSHPLIASYCNNLGYIYYCREKYDRAEAMYEKSLKIKEKNFGASHPSTLTGVANLAALKFRKGEIEEAEALFRKVLEQSVSTFGEKSSETATDMTNLAYVVSRKGDFSEAEALCRNALSMREEEDAQDTAATLNNLGEILFRKGQTDEASDILEKAYAAAESALGSHHPVVRRILDNLEKVRDRIH</sequence>
<dbReference type="SMART" id="SM00028">
    <property type="entry name" value="TPR"/>
    <property type="match status" value="8"/>
</dbReference>
<dbReference type="InterPro" id="IPR027417">
    <property type="entry name" value="P-loop_NTPase"/>
</dbReference>
<dbReference type="SUPFAM" id="SSF52540">
    <property type="entry name" value="P-loop containing nucleoside triphosphate hydrolases"/>
    <property type="match status" value="1"/>
</dbReference>
<evidence type="ECO:0000256" key="2">
    <source>
        <dbReference type="ARBA" id="ARBA00022803"/>
    </source>
</evidence>
<dbReference type="PANTHER" id="PTHR45641:SF19">
    <property type="entry name" value="NEPHROCYSTIN-3"/>
    <property type="match status" value="1"/>
</dbReference>
<keyword evidence="5" id="KW-1185">Reference proteome</keyword>
<evidence type="ECO:0000256" key="3">
    <source>
        <dbReference type="PROSITE-ProRule" id="PRU00339"/>
    </source>
</evidence>
<evidence type="ECO:0000313" key="5">
    <source>
        <dbReference type="Proteomes" id="UP000287502"/>
    </source>
</evidence>
<proteinExistence type="predicted"/>
<evidence type="ECO:0000256" key="1">
    <source>
        <dbReference type="ARBA" id="ARBA00022737"/>
    </source>
</evidence>
<keyword evidence="2 3" id="KW-0802">TPR repeat</keyword>
<feature type="repeat" description="TPR" evidence="3">
    <location>
        <begin position="624"/>
        <end position="657"/>
    </location>
</feature>
<reference evidence="4 5" key="1">
    <citation type="submission" date="2019-01" db="EMBL/GenBank/DDBJ databases">
        <title>Geovibrio thiophilus DSM 11263, complete genome.</title>
        <authorList>
            <person name="Spring S."/>
            <person name="Bunk B."/>
            <person name="Sproer C."/>
        </authorList>
    </citation>
    <scope>NUCLEOTIDE SEQUENCE [LARGE SCALE GENOMIC DNA]</scope>
    <source>
        <strain evidence="4 5">DSM 11263</strain>
    </source>
</reference>
<dbReference type="OrthoDB" id="9787760at2"/>
<accession>A0A410K042</accession>
<dbReference type="EMBL" id="CP035108">
    <property type="protein sequence ID" value="QAR33743.1"/>
    <property type="molecule type" value="Genomic_DNA"/>
</dbReference>
<dbReference type="Proteomes" id="UP000287502">
    <property type="component" value="Chromosome"/>
</dbReference>
<dbReference type="InterPro" id="IPR011990">
    <property type="entry name" value="TPR-like_helical_dom_sf"/>
</dbReference>
<dbReference type="SUPFAM" id="SSF48452">
    <property type="entry name" value="TPR-like"/>
    <property type="match status" value="3"/>
</dbReference>
<keyword evidence="1" id="KW-0677">Repeat</keyword>
<dbReference type="PROSITE" id="PS50005">
    <property type="entry name" value="TPR"/>
    <property type="match status" value="3"/>
</dbReference>
<dbReference type="Pfam" id="PF13374">
    <property type="entry name" value="TPR_10"/>
    <property type="match status" value="1"/>
</dbReference>
<dbReference type="AlphaFoldDB" id="A0A410K042"/>
<dbReference type="Gene3D" id="1.25.40.10">
    <property type="entry name" value="Tetratricopeptide repeat domain"/>
    <property type="match status" value="3"/>
</dbReference>
<dbReference type="InterPro" id="IPR019734">
    <property type="entry name" value="TPR_rpt"/>
</dbReference>
<organism evidence="4 5">
    <name type="scientific">Geovibrio thiophilus</name>
    <dbReference type="NCBI Taxonomy" id="139438"/>
    <lineage>
        <taxon>Bacteria</taxon>
        <taxon>Pseudomonadati</taxon>
        <taxon>Deferribacterota</taxon>
        <taxon>Deferribacteres</taxon>
        <taxon>Deferribacterales</taxon>
        <taxon>Geovibrionaceae</taxon>
        <taxon>Geovibrio</taxon>
    </lineage>
</organism>
<dbReference type="Pfam" id="PF13424">
    <property type="entry name" value="TPR_12"/>
    <property type="match status" value="4"/>
</dbReference>